<dbReference type="GO" id="GO:0033754">
    <property type="term" value="F:indoleamine 2,3-dioxygenase activity"/>
    <property type="evidence" value="ECO:0007669"/>
    <property type="project" value="TreeGrafter"/>
</dbReference>
<keyword evidence="6" id="KW-0560">Oxidoreductase</keyword>
<dbReference type="InterPro" id="IPR037217">
    <property type="entry name" value="Trp/Indoleamine_2_3_dOase-like"/>
</dbReference>
<keyword evidence="2 4" id="KW-0479">Metal-binding</keyword>
<feature type="binding site" description="proximal binding residue" evidence="4">
    <location>
        <position position="364"/>
    </location>
    <ligand>
        <name>heme b</name>
        <dbReference type="ChEBI" id="CHEBI:60344"/>
    </ligand>
    <ligandPart>
        <name>Fe</name>
        <dbReference type="ChEBI" id="CHEBI:18248"/>
    </ligandPart>
</feature>
<proteinExistence type="inferred from homology"/>
<dbReference type="PANTHER" id="PTHR28657">
    <property type="entry name" value="INDOLEAMINE 2,3-DIOXYGENASE"/>
    <property type="match status" value="1"/>
</dbReference>
<dbReference type="GO" id="GO:0020037">
    <property type="term" value="F:heme binding"/>
    <property type="evidence" value="ECO:0007669"/>
    <property type="project" value="InterPro"/>
</dbReference>
<accession>A0AAE8MTB6</accession>
<evidence type="ECO:0000313" key="6">
    <source>
        <dbReference type="EMBL" id="SPN99495.1"/>
    </source>
</evidence>
<dbReference type="SUPFAM" id="SSF140959">
    <property type="entry name" value="Indolic compounds 2,3-dioxygenase-like"/>
    <property type="match status" value="1"/>
</dbReference>
<keyword evidence="4" id="KW-0349">Heme</keyword>
<dbReference type="EMBL" id="ONZQ02000003">
    <property type="protein sequence ID" value="SPN99495.1"/>
    <property type="molecule type" value="Genomic_DNA"/>
</dbReference>
<dbReference type="AlphaFoldDB" id="A0AAE8MTB6"/>
<feature type="region of interest" description="Disordered" evidence="5">
    <location>
        <begin position="379"/>
        <end position="424"/>
    </location>
</feature>
<dbReference type="PANTHER" id="PTHR28657:SF5">
    <property type="entry name" value="INDOLEAMINE 2,3-DIOXYGENASE"/>
    <property type="match status" value="1"/>
</dbReference>
<protein>
    <submittedName>
        <fullName evidence="6">Related to tryptophan 2,3 dioxygenase</fullName>
    </submittedName>
</protein>
<evidence type="ECO:0000313" key="7">
    <source>
        <dbReference type="Proteomes" id="UP001187682"/>
    </source>
</evidence>
<evidence type="ECO:0000256" key="1">
    <source>
        <dbReference type="ARBA" id="ARBA00007119"/>
    </source>
</evidence>
<feature type="compositionally biased region" description="Basic and acidic residues" evidence="5">
    <location>
        <begin position="405"/>
        <end position="414"/>
    </location>
</feature>
<reference evidence="6" key="1">
    <citation type="submission" date="2018-03" db="EMBL/GenBank/DDBJ databases">
        <authorList>
            <person name="Guldener U."/>
        </authorList>
    </citation>
    <scope>NUCLEOTIDE SEQUENCE</scope>
</reference>
<organism evidence="6 7">
    <name type="scientific">Cephalotrichum gorgonifer</name>
    <dbReference type="NCBI Taxonomy" id="2041049"/>
    <lineage>
        <taxon>Eukaryota</taxon>
        <taxon>Fungi</taxon>
        <taxon>Dikarya</taxon>
        <taxon>Ascomycota</taxon>
        <taxon>Pezizomycotina</taxon>
        <taxon>Sordariomycetes</taxon>
        <taxon>Hypocreomycetidae</taxon>
        <taxon>Microascales</taxon>
        <taxon>Microascaceae</taxon>
        <taxon>Cephalotrichum</taxon>
    </lineage>
</organism>
<dbReference type="GO" id="GO:0005737">
    <property type="term" value="C:cytoplasm"/>
    <property type="evidence" value="ECO:0007669"/>
    <property type="project" value="TreeGrafter"/>
</dbReference>
<evidence type="ECO:0000256" key="4">
    <source>
        <dbReference type="PIRSR" id="PIRSR600898-1"/>
    </source>
</evidence>
<gene>
    <name evidence="6" type="ORF">DNG_02347</name>
</gene>
<comment type="caution">
    <text evidence="6">The sequence shown here is derived from an EMBL/GenBank/DDBJ whole genome shotgun (WGS) entry which is preliminary data.</text>
</comment>
<dbReference type="Proteomes" id="UP001187682">
    <property type="component" value="Unassembled WGS sequence"/>
</dbReference>
<feature type="compositionally biased region" description="Polar residues" evidence="5">
    <location>
        <begin position="386"/>
        <end position="404"/>
    </location>
</feature>
<feature type="region of interest" description="Disordered" evidence="5">
    <location>
        <begin position="459"/>
        <end position="489"/>
    </location>
</feature>
<dbReference type="Gene3D" id="1.20.58.480">
    <property type="match status" value="1"/>
</dbReference>
<dbReference type="Pfam" id="PF01231">
    <property type="entry name" value="IDO"/>
    <property type="match status" value="1"/>
</dbReference>
<evidence type="ECO:0000256" key="5">
    <source>
        <dbReference type="SAM" id="MobiDB-lite"/>
    </source>
</evidence>
<dbReference type="GO" id="GO:0019441">
    <property type="term" value="P:L-tryptophan catabolic process to kynurenine"/>
    <property type="evidence" value="ECO:0007669"/>
    <property type="project" value="InterPro"/>
</dbReference>
<dbReference type="FunFam" id="1.20.58.480:FF:000004">
    <property type="entry name" value="Indoleamine 2,3-dioxygenase subfamily"/>
    <property type="match status" value="1"/>
</dbReference>
<keyword evidence="6" id="KW-0223">Dioxygenase</keyword>
<comment type="similarity">
    <text evidence="1">Belongs to the indoleamine 2,3-dioxygenase family.</text>
</comment>
<dbReference type="InterPro" id="IPR000898">
    <property type="entry name" value="Indolamine_dOase"/>
</dbReference>
<keyword evidence="3 4" id="KW-0408">Iron</keyword>
<evidence type="ECO:0000256" key="3">
    <source>
        <dbReference type="ARBA" id="ARBA00023004"/>
    </source>
</evidence>
<keyword evidence="7" id="KW-1185">Reference proteome</keyword>
<evidence type="ECO:0000256" key="2">
    <source>
        <dbReference type="ARBA" id="ARBA00022723"/>
    </source>
</evidence>
<dbReference type="GO" id="GO:0046872">
    <property type="term" value="F:metal ion binding"/>
    <property type="evidence" value="ECO:0007669"/>
    <property type="project" value="UniProtKB-KW"/>
</dbReference>
<dbReference type="GO" id="GO:0034354">
    <property type="term" value="P:'de novo' NAD+ biosynthetic process from L-tryptophan"/>
    <property type="evidence" value="ECO:0007669"/>
    <property type="project" value="TreeGrafter"/>
</dbReference>
<name>A0AAE8MTB6_9PEZI</name>
<feature type="region of interest" description="Disordered" evidence="5">
    <location>
        <begin position="285"/>
        <end position="304"/>
    </location>
</feature>
<sequence length="510" mass="56005">MLPEIPVLADYGVSPTTGFLPEVLPLTRLPDPYYHKWEAIVADLQALILSRRIRAVADRLPVLSTVGLEHDAEWRRAYSLLCFMAHAYIWGGDSPAEKLPRSISAPLMEVSKRLELPPVATYAALCLFNFRPIVSDEPIDDLENLATLNTFTGSLDESWFYLVSVAIEARGAPIIPIMMTAIAAARRGDARTVTLCLRSFAERLTDLTAILLRVHENCDTSIFYHRIRPFLAGSKNMAEAGLPNGVMYEDADGKVEYRQYSGGSNAQSTLIQFFDVILGIQHRPTGEKPAAGAATAPDRSGPTPRHGFIAEMRDYMPRDHARFLEDVGRVANIRTFVESRTDNPELCLAFDACLAMLSAFRDRHIAIVTRYVVMKAREARERGRSGSPQATRQRVNLATVSTKNQQERGSKDDADGASGKKLKGTGGTSLLPFLKQARDETGEPAIAEWTRVFMNKKGKKVGASGDEPLKTRQPELESGPVPLDGATDGVNGLAASWELDDELGGGVCNY</sequence>